<protein>
    <recommendedName>
        <fullName evidence="2">Right handed beta helix domain-containing protein</fullName>
    </recommendedName>
</protein>
<name>X0VMJ2_9ZZZZ</name>
<dbReference type="EMBL" id="BARS01023527">
    <property type="protein sequence ID" value="GAG12402.1"/>
    <property type="molecule type" value="Genomic_DNA"/>
</dbReference>
<dbReference type="SUPFAM" id="SSF51126">
    <property type="entry name" value="Pectin lyase-like"/>
    <property type="match status" value="1"/>
</dbReference>
<dbReference type="Gene3D" id="2.160.20.10">
    <property type="entry name" value="Single-stranded right-handed beta-helix, Pectin lyase-like"/>
    <property type="match status" value="1"/>
</dbReference>
<organism evidence="1">
    <name type="scientific">marine sediment metagenome</name>
    <dbReference type="NCBI Taxonomy" id="412755"/>
    <lineage>
        <taxon>unclassified sequences</taxon>
        <taxon>metagenomes</taxon>
        <taxon>ecological metagenomes</taxon>
    </lineage>
</organism>
<gene>
    <name evidence="1" type="ORF">S01H1_37456</name>
</gene>
<comment type="caution">
    <text evidence="1">The sequence shown here is derived from an EMBL/GenBank/DDBJ whole genome shotgun (WGS) entry which is preliminary data.</text>
</comment>
<evidence type="ECO:0000313" key="1">
    <source>
        <dbReference type="EMBL" id="GAG12402.1"/>
    </source>
</evidence>
<proteinExistence type="predicted"/>
<evidence type="ECO:0008006" key="2">
    <source>
        <dbReference type="Google" id="ProtNLM"/>
    </source>
</evidence>
<reference evidence="1" key="1">
    <citation type="journal article" date="2014" name="Front. Microbiol.">
        <title>High frequency of phylogenetically diverse reductive dehalogenase-homologous genes in deep subseafloor sedimentary metagenomes.</title>
        <authorList>
            <person name="Kawai M."/>
            <person name="Futagami T."/>
            <person name="Toyoda A."/>
            <person name="Takaki Y."/>
            <person name="Nishi S."/>
            <person name="Hori S."/>
            <person name="Arai W."/>
            <person name="Tsubouchi T."/>
            <person name="Morono Y."/>
            <person name="Uchiyama I."/>
            <person name="Ito T."/>
            <person name="Fujiyama A."/>
            <person name="Inagaki F."/>
            <person name="Takami H."/>
        </authorList>
    </citation>
    <scope>NUCLEOTIDE SEQUENCE</scope>
    <source>
        <strain evidence="1">Expedition CK06-06</strain>
    </source>
</reference>
<dbReference type="InterPro" id="IPR012334">
    <property type="entry name" value="Pectin_lyas_fold"/>
</dbReference>
<feature type="non-terminal residue" evidence="1">
    <location>
        <position position="73"/>
    </location>
</feature>
<dbReference type="InterPro" id="IPR011050">
    <property type="entry name" value="Pectin_lyase_fold/virulence"/>
</dbReference>
<dbReference type="AlphaFoldDB" id="X0VMJ2"/>
<accession>X0VMJ2</accession>
<sequence length="73" mass="8379">MIQDCRLEHVDRNGIVIWSPYADWRDRHPSVNVVIRRNTLVDIGGDGIVPISCDDVLVEYNVLRGGRMRAPDY</sequence>